<accession>A0A162Q535</accession>
<sequence length="131" mass="14954">MFAEIVVVMFVVMFVVLFVKILFVVLFVAVVIKAVAEDVVIINVYQNSNLLFEMNKYTKYKCEYAIKNRNMTIVNLPGQDDKEEVQYLIQSDADSLNAFFLTIITITINRPSLNVLYTCFVGELQALVGPR</sequence>
<evidence type="ECO:0000313" key="2">
    <source>
        <dbReference type="EMBL" id="OAD80156.1"/>
    </source>
</evidence>
<dbReference type="EMBL" id="KV440972">
    <property type="protein sequence ID" value="OAD80156.1"/>
    <property type="molecule type" value="Genomic_DNA"/>
</dbReference>
<name>A0A162Q535_PHYB8</name>
<dbReference type="VEuPathDB" id="FungiDB:PHYBLDRAFT_163195"/>
<proteinExistence type="predicted"/>
<evidence type="ECO:0000313" key="3">
    <source>
        <dbReference type="Proteomes" id="UP000077315"/>
    </source>
</evidence>
<dbReference type="AlphaFoldDB" id="A0A162Q535"/>
<keyword evidence="1" id="KW-0472">Membrane</keyword>
<dbReference type="GeneID" id="28995657"/>
<protein>
    <submittedName>
        <fullName evidence="2">Uncharacterized protein</fullName>
    </submittedName>
</protein>
<reference evidence="3" key="1">
    <citation type="submission" date="2015-06" db="EMBL/GenBank/DDBJ databases">
        <title>Expansion of signal transduction pathways in fungi by whole-genome duplication.</title>
        <authorList>
            <consortium name="DOE Joint Genome Institute"/>
            <person name="Corrochano L.M."/>
            <person name="Kuo A."/>
            <person name="Marcet-Houben M."/>
            <person name="Polaino S."/>
            <person name="Salamov A."/>
            <person name="Villalobos J.M."/>
            <person name="Alvarez M.I."/>
            <person name="Avalos J."/>
            <person name="Benito E.P."/>
            <person name="Benoit I."/>
            <person name="Burger G."/>
            <person name="Camino L.P."/>
            <person name="Canovas D."/>
            <person name="Cerda-Olmedo E."/>
            <person name="Cheng J.-F."/>
            <person name="Dominguez A."/>
            <person name="Elias M."/>
            <person name="Eslava A.P."/>
            <person name="Glaser F."/>
            <person name="Grimwood J."/>
            <person name="Gutierrez G."/>
            <person name="Heitman J."/>
            <person name="Henrissat B."/>
            <person name="Iturriaga E.A."/>
            <person name="Lang B.F."/>
            <person name="Lavin J.L."/>
            <person name="Lee S."/>
            <person name="Li W."/>
            <person name="Lindquist E."/>
            <person name="Lopez-Garcia S."/>
            <person name="Luque E.M."/>
            <person name="Marcos A.T."/>
            <person name="Martin J."/>
            <person name="McCluskey K."/>
            <person name="Medina H.R."/>
            <person name="Miralles-Duran A."/>
            <person name="Miyazaki A."/>
            <person name="Munoz-Torres E."/>
            <person name="Oguiza J.A."/>
            <person name="Ohm R."/>
            <person name="Olmedo M."/>
            <person name="Orejas M."/>
            <person name="Ortiz-Castellanos L."/>
            <person name="Pisabarro A.G."/>
            <person name="Rodriguez-Romero J."/>
            <person name="Ruiz-Herrera J."/>
            <person name="Ruiz-Vazquez R."/>
            <person name="Sanz C."/>
            <person name="Schackwitz W."/>
            <person name="Schmutz J."/>
            <person name="Shahriari M."/>
            <person name="Shelest E."/>
            <person name="Silva-Franco F."/>
            <person name="Soanes D."/>
            <person name="Syed K."/>
            <person name="Tagua V.G."/>
            <person name="Talbot N.J."/>
            <person name="Thon M."/>
            <person name="De vries R.P."/>
            <person name="Wiebenga A."/>
            <person name="Yadav J.S."/>
            <person name="Braun E.L."/>
            <person name="Baker S."/>
            <person name="Garre V."/>
            <person name="Horwitz B."/>
            <person name="Torres-Martinez S."/>
            <person name="Idnurm A."/>
            <person name="Herrera-Estrella A."/>
            <person name="Gabaldon T."/>
            <person name="Grigoriev I.V."/>
        </authorList>
    </citation>
    <scope>NUCLEOTIDE SEQUENCE [LARGE SCALE GENOMIC DNA]</scope>
    <source>
        <strain evidence="3">NRRL 1555(-)</strain>
    </source>
</reference>
<dbReference type="RefSeq" id="XP_018298196.1">
    <property type="nucleotide sequence ID" value="XM_018434751.1"/>
</dbReference>
<dbReference type="Proteomes" id="UP000077315">
    <property type="component" value="Unassembled WGS sequence"/>
</dbReference>
<evidence type="ECO:0000256" key="1">
    <source>
        <dbReference type="SAM" id="Phobius"/>
    </source>
</evidence>
<keyword evidence="1" id="KW-0812">Transmembrane</keyword>
<feature type="transmembrane region" description="Helical" evidence="1">
    <location>
        <begin position="6"/>
        <end position="32"/>
    </location>
</feature>
<dbReference type="InParanoid" id="A0A162Q535"/>
<gene>
    <name evidence="2" type="ORF">PHYBLDRAFT_163195</name>
</gene>
<organism evidence="2 3">
    <name type="scientific">Phycomyces blakesleeanus (strain ATCC 8743b / DSM 1359 / FGSC 10004 / NBRC 33097 / NRRL 1555)</name>
    <dbReference type="NCBI Taxonomy" id="763407"/>
    <lineage>
        <taxon>Eukaryota</taxon>
        <taxon>Fungi</taxon>
        <taxon>Fungi incertae sedis</taxon>
        <taxon>Mucoromycota</taxon>
        <taxon>Mucoromycotina</taxon>
        <taxon>Mucoromycetes</taxon>
        <taxon>Mucorales</taxon>
        <taxon>Phycomycetaceae</taxon>
        <taxon>Phycomyces</taxon>
    </lineage>
</organism>
<keyword evidence="1" id="KW-1133">Transmembrane helix</keyword>
<keyword evidence="3" id="KW-1185">Reference proteome</keyword>